<feature type="domain" description="Peptidoglycan binding-like" evidence="1">
    <location>
        <begin position="391"/>
        <end position="441"/>
    </location>
</feature>
<dbReference type="InterPro" id="IPR002477">
    <property type="entry name" value="Peptidoglycan-bd-like"/>
</dbReference>
<dbReference type="Gene3D" id="3.90.226.10">
    <property type="entry name" value="2-enoyl-CoA Hydratase, Chain A, domain 1"/>
    <property type="match status" value="1"/>
</dbReference>
<dbReference type="InterPro" id="IPR036365">
    <property type="entry name" value="PGBD-like_sf"/>
</dbReference>
<dbReference type="InterPro" id="IPR029045">
    <property type="entry name" value="ClpP/crotonase-like_dom_sf"/>
</dbReference>
<dbReference type="AlphaFoldDB" id="A0A3B0ME33"/>
<proteinExistence type="predicted"/>
<evidence type="ECO:0000259" key="1">
    <source>
        <dbReference type="Pfam" id="PF01471"/>
    </source>
</evidence>
<accession>A0A3B0ME33</accession>
<dbReference type="SUPFAM" id="SSF47090">
    <property type="entry name" value="PGBD-like"/>
    <property type="match status" value="1"/>
</dbReference>
<dbReference type="InterPro" id="IPR036366">
    <property type="entry name" value="PGBDSf"/>
</dbReference>
<evidence type="ECO:0000313" key="3">
    <source>
        <dbReference type="Proteomes" id="UP000272908"/>
    </source>
</evidence>
<dbReference type="EMBL" id="UIHC01000132">
    <property type="protein sequence ID" value="SUZ34082.1"/>
    <property type="molecule type" value="Genomic_DNA"/>
</dbReference>
<dbReference type="RefSeq" id="WP_147434287.1">
    <property type="nucleotide sequence ID" value="NZ_UIHC01000132.1"/>
</dbReference>
<dbReference type="Proteomes" id="UP000272908">
    <property type="component" value="Unassembled WGS sequence"/>
</dbReference>
<organism evidence="2 3">
    <name type="scientific">Roseinatronobacter ekhonensis</name>
    <dbReference type="NCBI Taxonomy" id="254356"/>
    <lineage>
        <taxon>Bacteria</taxon>
        <taxon>Pseudomonadati</taxon>
        <taxon>Pseudomonadota</taxon>
        <taxon>Alphaproteobacteria</taxon>
        <taxon>Rhodobacterales</taxon>
        <taxon>Paracoccaceae</taxon>
        <taxon>Roseinatronobacter</taxon>
    </lineage>
</organism>
<sequence length="488" mass="53248">MNYHSLTIFIIGLALQQTPSNAADITLGGDAVMDCDATLDGQILSGDADKLRTIAIEKGWRGISNWLTQRGKTICLNSPGGSFLEGIKIADVIVEFGLKTAIGSEKLCESACSIAFMAGGLWGPEDLYFTNRRLHPRGRLGFHAPGIVVPEGDYNSKSVAEAYEVAIQSTREILKFRRDRPDRIPEDLLIEMLGTPPSDMFYIDTVTKAVMWKIEITPVGNPSFDRREAAINACSNGAGWMEPNPSFAGRDFIRGVERKDGKITVLGPTGGFLGEGTYGCNVVYGKDSSGEFVVSMDFPSGTAPLIKDFEKVYLFAPDLPLAELPLRRDWSAKQIIEYLAGTLPPARPAVYEATVLRPSVAIAPPAQGAPGASIPAFATEADEVSMALDRDTRREVQRRLSLIGFDTKGVDGALGPNSRAAIQAWQQSNGFPVSGYLNQAQKIALFSDSQEPYGEWKKKQARTPKKRRVKVCQRGPLGLLVNCRTEWR</sequence>
<gene>
    <name evidence="2" type="ORF">ROE7235_03864</name>
</gene>
<name>A0A3B0ME33_9RHOB</name>
<keyword evidence="3" id="KW-1185">Reference proteome</keyword>
<dbReference type="OrthoDB" id="7838311at2"/>
<protein>
    <recommendedName>
        <fullName evidence="1">Peptidoglycan binding-like domain-containing protein</fullName>
    </recommendedName>
</protein>
<evidence type="ECO:0000313" key="2">
    <source>
        <dbReference type="EMBL" id="SUZ34082.1"/>
    </source>
</evidence>
<reference evidence="3" key="1">
    <citation type="submission" date="2018-08" db="EMBL/GenBank/DDBJ databases">
        <authorList>
            <person name="Rodrigo-Torres L."/>
            <person name="Arahal R. D."/>
            <person name="Lucena T."/>
        </authorList>
    </citation>
    <scope>NUCLEOTIDE SEQUENCE [LARGE SCALE GENOMIC DNA]</scope>
    <source>
        <strain evidence="3">CECT 7235</strain>
    </source>
</reference>
<dbReference type="Gene3D" id="1.10.101.10">
    <property type="entry name" value="PGBD-like superfamily/PGBD"/>
    <property type="match status" value="1"/>
</dbReference>
<dbReference type="SUPFAM" id="SSF52096">
    <property type="entry name" value="ClpP/crotonase"/>
    <property type="match status" value="1"/>
</dbReference>
<dbReference type="Pfam" id="PF01471">
    <property type="entry name" value="PG_binding_1"/>
    <property type="match status" value="1"/>
</dbReference>